<dbReference type="InterPro" id="IPR058792">
    <property type="entry name" value="Beta-barrel_RND_2"/>
</dbReference>
<dbReference type="OrthoDB" id="9806939at2"/>
<feature type="coiled-coil region" evidence="1">
    <location>
        <begin position="130"/>
        <end position="171"/>
    </location>
</feature>
<proteinExistence type="predicted"/>
<feature type="domain" description="CusB-like beta-barrel" evidence="4">
    <location>
        <begin position="285"/>
        <end position="353"/>
    </location>
</feature>
<dbReference type="InterPro" id="IPR058625">
    <property type="entry name" value="MdtA-like_BSH"/>
</dbReference>
<dbReference type="PANTHER" id="PTHR30469">
    <property type="entry name" value="MULTIDRUG RESISTANCE PROTEIN MDTA"/>
    <property type="match status" value="1"/>
</dbReference>
<dbReference type="GO" id="GO:1990281">
    <property type="term" value="C:efflux pump complex"/>
    <property type="evidence" value="ECO:0007669"/>
    <property type="project" value="TreeGrafter"/>
</dbReference>
<evidence type="ECO:0000313" key="6">
    <source>
        <dbReference type="Proteomes" id="UP000023430"/>
    </source>
</evidence>
<comment type="caution">
    <text evidence="5">The sequence shown here is derived from an EMBL/GenBank/DDBJ whole genome shotgun (WGS) entry which is preliminary data.</text>
</comment>
<gene>
    <name evidence="5" type="ORF">RISW2_20855</name>
</gene>
<dbReference type="Gene3D" id="2.40.30.170">
    <property type="match status" value="1"/>
</dbReference>
<dbReference type="EMBL" id="JAME01000068">
    <property type="protein sequence ID" value="ETX26651.1"/>
    <property type="molecule type" value="Genomic_DNA"/>
</dbReference>
<dbReference type="Proteomes" id="UP000023430">
    <property type="component" value="Unassembled WGS sequence"/>
</dbReference>
<dbReference type="AlphaFoldDB" id="X7F3I0"/>
<evidence type="ECO:0000256" key="1">
    <source>
        <dbReference type="SAM" id="Coils"/>
    </source>
</evidence>
<dbReference type="Pfam" id="PF25954">
    <property type="entry name" value="Beta-barrel_RND_2"/>
    <property type="match status" value="1"/>
</dbReference>
<name>X7F3I0_9RHOB</name>
<keyword evidence="1" id="KW-0175">Coiled coil</keyword>
<protein>
    <submittedName>
        <fullName evidence="5">Uncharacterized protein</fullName>
    </submittedName>
</protein>
<reference evidence="5 6" key="1">
    <citation type="submission" date="2014-01" db="EMBL/GenBank/DDBJ databases">
        <title>Roseivivax isoporae LMG 25204 Genome Sequencing.</title>
        <authorList>
            <person name="Lai Q."/>
            <person name="Li G."/>
            <person name="Shao Z."/>
        </authorList>
    </citation>
    <scope>NUCLEOTIDE SEQUENCE [LARGE SCALE GENOMIC DNA]</scope>
    <source>
        <strain evidence="5 6">LMG 25204</strain>
    </source>
</reference>
<keyword evidence="6" id="KW-1185">Reference proteome</keyword>
<dbReference type="GO" id="GO:0015562">
    <property type="term" value="F:efflux transmembrane transporter activity"/>
    <property type="evidence" value="ECO:0007669"/>
    <property type="project" value="TreeGrafter"/>
</dbReference>
<sequence length="357" mass="36177">MRIFPILLALVTAAVLYGVVIERDRLTAMLTGAPAEAAADASPATTEPPPAAAPGADAAPPAIGVMAMTSRAQEIDSAVTLRGETAPMREVDVMPETTGRVVSEPLRKGARVAAGDVLCRLDPGTRQISLEEAEAALAEARARVPEAEARVPEAEARVAEAEASLVEAKINANAADTLSGSGFASETRVAAARAAVRSAEAAVSSASAGLEAARSGLESAAAQIRSAEAAVARARDEISKLTIAAPFDGVLESDTAELGALLQTNGGAPCATVLELDPIKIVGFVPETDMPRVARGAAAGARLTGGGEVTGTVIFVSRQADALTRTFRVEIEADNPDLALSAGQTAEIAISAEGARA</sequence>
<feature type="domain" description="Multidrug resistance protein MdtA-like barrel-sandwich hybrid" evidence="3">
    <location>
        <begin position="89"/>
        <end position="273"/>
    </location>
</feature>
<dbReference type="Gene3D" id="2.40.50.100">
    <property type="match status" value="2"/>
</dbReference>
<feature type="coiled-coil region" evidence="1">
    <location>
        <begin position="210"/>
        <end position="244"/>
    </location>
</feature>
<dbReference type="Pfam" id="PF25917">
    <property type="entry name" value="BSH_RND"/>
    <property type="match status" value="1"/>
</dbReference>
<dbReference type="Gene3D" id="1.10.287.470">
    <property type="entry name" value="Helix hairpin bin"/>
    <property type="match status" value="3"/>
</dbReference>
<evidence type="ECO:0000259" key="4">
    <source>
        <dbReference type="Pfam" id="PF25954"/>
    </source>
</evidence>
<dbReference type="STRING" id="1449351.RISW2_20855"/>
<dbReference type="eggNOG" id="COG0845">
    <property type="taxonomic scope" value="Bacteria"/>
</dbReference>
<feature type="region of interest" description="Disordered" evidence="2">
    <location>
        <begin position="39"/>
        <end position="58"/>
    </location>
</feature>
<accession>X7F3I0</accession>
<feature type="non-terminal residue" evidence="5">
    <location>
        <position position="357"/>
    </location>
</feature>
<evidence type="ECO:0000256" key="2">
    <source>
        <dbReference type="SAM" id="MobiDB-lite"/>
    </source>
</evidence>
<evidence type="ECO:0000313" key="5">
    <source>
        <dbReference type="EMBL" id="ETX26651.1"/>
    </source>
</evidence>
<evidence type="ECO:0000259" key="3">
    <source>
        <dbReference type="Pfam" id="PF25917"/>
    </source>
</evidence>
<dbReference type="SUPFAM" id="SSF111369">
    <property type="entry name" value="HlyD-like secretion proteins"/>
    <property type="match status" value="2"/>
</dbReference>
<organism evidence="5 6">
    <name type="scientific">Roseivivax isoporae LMG 25204</name>
    <dbReference type="NCBI Taxonomy" id="1449351"/>
    <lineage>
        <taxon>Bacteria</taxon>
        <taxon>Pseudomonadati</taxon>
        <taxon>Pseudomonadota</taxon>
        <taxon>Alphaproteobacteria</taxon>
        <taxon>Rhodobacterales</taxon>
        <taxon>Roseobacteraceae</taxon>
        <taxon>Roseivivax</taxon>
    </lineage>
</organism>
<dbReference type="RefSeq" id="WP_043775175.1">
    <property type="nucleotide sequence ID" value="NZ_JAME01000068.1"/>
</dbReference>